<dbReference type="EC" id="2.1.1.61" evidence="10"/>
<feature type="region of interest" description="FAD-dependent cmnm(5)s(2)U34 oxidoreductase" evidence="10">
    <location>
        <begin position="259"/>
        <end position="653"/>
    </location>
</feature>
<sequence length="653" mass="73860">MLSWKENLTPVSEQFGDIYFSPENGLEETKHVFIEGNDLIRRWEDPNLQKSFSILELGFGTGLNFLTTWKEYSKHADRFRLHYVSIEKFPLNKEEISKALSVFPELNSIREEFLNSYQDLIPGMNYFKFLNGKIHLTLFIGDAADALSEISGKMDAIFLDGFAPSKNPDMWEQSILIRLKRVCKPGTTFATFTVARMVRDSLTSCGFSLEKRPGFGRKREMLAGTYPQNKEKAEEFIPKEKPWCRRPDSEPETKTATIIGAGIAGSSLAYSLSKRGVRVVLIDPSGIANEASGIPGAISHPHITKNPTPTSLFTLRAFRYALHFLSFFADKKEFRASGLFHGITAEMSSERFRKGLENHGLSEMIATWKESAPNSENKTELEKETGDGIFFPKGFWTHPNSISKRMVDSSSIEFVRRKAVSVQPDGSRWKTVLSDSNEEIHSDSIIFCNSHRIEDLLRSYLGEEFLPVKKVRGQLLVLGENENSSRFSSILCAEHYLTPSIEGKHVLGSTFDEFDLDPETRKKDTKELLEYVQNKYPSIKWNEESVLSEIVGFRAQTPDRFPVIGPVVSPREFTKIYKGIDLPRNRNKTYPALKTIPGLFVFGALGSRGIISSFLGAEILASLILDEPAPVESSLMESLHPVRFLYRKIRSLD</sequence>
<dbReference type="SUPFAM" id="SSF54373">
    <property type="entry name" value="FAD-linked reductases, C-terminal domain"/>
    <property type="match status" value="1"/>
</dbReference>
<keyword evidence="1 10" id="KW-0963">Cytoplasm</keyword>
<dbReference type="InterPro" id="IPR006076">
    <property type="entry name" value="FAD-dep_OxRdtase"/>
</dbReference>
<dbReference type="InterPro" id="IPR047785">
    <property type="entry name" value="tRNA_MNMC2"/>
</dbReference>
<dbReference type="NCBIfam" id="NF033855">
    <property type="entry name" value="tRNA_MNMC2"/>
    <property type="match status" value="1"/>
</dbReference>
<name>A0A2M9YQY1_9LEPT</name>
<dbReference type="EC" id="1.5.-.-" evidence="10"/>
<feature type="domain" description="FAD dependent oxidoreductase" evidence="11">
    <location>
        <begin position="257"/>
        <end position="623"/>
    </location>
</feature>
<dbReference type="HAMAP" id="MF_01102">
    <property type="entry name" value="MnmC"/>
    <property type="match status" value="1"/>
</dbReference>
<keyword evidence="8 10" id="KW-0560">Oxidoreductase</keyword>
<gene>
    <name evidence="10" type="primary">mnmC</name>
    <name evidence="14" type="ORF">CH376_10325</name>
    <name evidence="13" type="ORF">CH380_08120</name>
</gene>
<keyword evidence="6 10" id="KW-0819">tRNA processing</keyword>
<evidence type="ECO:0000256" key="1">
    <source>
        <dbReference type="ARBA" id="ARBA00022490"/>
    </source>
</evidence>
<evidence type="ECO:0000256" key="7">
    <source>
        <dbReference type="ARBA" id="ARBA00022827"/>
    </source>
</evidence>
<dbReference type="InterPro" id="IPR036188">
    <property type="entry name" value="FAD/NAD-bd_sf"/>
</dbReference>
<dbReference type="PANTHER" id="PTHR13847">
    <property type="entry name" value="SARCOSINE DEHYDROGENASE-RELATED"/>
    <property type="match status" value="1"/>
</dbReference>
<evidence type="ECO:0000256" key="8">
    <source>
        <dbReference type="ARBA" id="ARBA00023002"/>
    </source>
</evidence>
<dbReference type="GO" id="GO:0050660">
    <property type="term" value="F:flavin adenine dinucleotide binding"/>
    <property type="evidence" value="ECO:0007669"/>
    <property type="project" value="UniProtKB-UniRule"/>
</dbReference>
<proteinExistence type="inferred from homology"/>
<evidence type="ECO:0000256" key="3">
    <source>
        <dbReference type="ARBA" id="ARBA00022630"/>
    </source>
</evidence>
<evidence type="ECO:0000256" key="9">
    <source>
        <dbReference type="ARBA" id="ARBA00023268"/>
    </source>
</evidence>
<dbReference type="GO" id="GO:0016645">
    <property type="term" value="F:oxidoreductase activity, acting on the CH-NH group of donors"/>
    <property type="evidence" value="ECO:0007669"/>
    <property type="project" value="InterPro"/>
</dbReference>
<dbReference type="Proteomes" id="UP000232149">
    <property type="component" value="Unassembled WGS sequence"/>
</dbReference>
<comment type="function">
    <text evidence="10">Catalyzes the last two steps in the biosynthesis of 5-methylaminomethyl-2-thiouridine (mnm(5)s(2)U) at the wobble position (U34) in tRNA. Catalyzes the FAD-dependent demodification of cmnm(5)s(2)U34 to nm(5)s(2)U34, followed by the transfer of a methyl group from S-adenosyl-L-methionine to nm(5)s(2)U34, to form mnm(5)s(2)U34.</text>
</comment>
<feature type="domain" description="MnmC-like methyltransferase" evidence="12">
    <location>
        <begin position="104"/>
        <end position="226"/>
    </location>
</feature>
<dbReference type="Pfam" id="PF01266">
    <property type="entry name" value="DAO"/>
    <property type="match status" value="1"/>
</dbReference>
<dbReference type="RefSeq" id="WP_100785229.1">
    <property type="nucleotide sequence ID" value="NZ_NPDU01000022.1"/>
</dbReference>
<dbReference type="InterPro" id="IPR029063">
    <property type="entry name" value="SAM-dependent_MTases_sf"/>
</dbReference>
<dbReference type="NCBIfam" id="TIGR03197">
    <property type="entry name" value="MnmC_Cterm"/>
    <property type="match status" value="1"/>
</dbReference>
<dbReference type="Proteomes" id="UP000232188">
    <property type="component" value="Unassembled WGS sequence"/>
</dbReference>
<dbReference type="GO" id="GO:0002097">
    <property type="term" value="P:tRNA wobble base modification"/>
    <property type="evidence" value="ECO:0007669"/>
    <property type="project" value="UniProtKB-UniRule"/>
</dbReference>
<evidence type="ECO:0000313" key="13">
    <source>
        <dbReference type="EMBL" id="PJZ53954.1"/>
    </source>
</evidence>
<dbReference type="Gene3D" id="3.30.9.10">
    <property type="entry name" value="D-Amino Acid Oxidase, subunit A, domain 2"/>
    <property type="match status" value="1"/>
</dbReference>
<accession>A0A2M9YQY1</accession>
<dbReference type="Pfam" id="PF05430">
    <property type="entry name" value="Methyltransf_30"/>
    <property type="match status" value="1"/>
</dbReference>
<comment type="subcellular location">
    <subcellularLocation>
        <location evidence="10">Cytoplasm</location>
    </subcellularLocation>
</comment>
<comment type="caution">
    <text evidence="13">The sequence shown here is derived from an EMBL/GenBank/DDBJ whole genome shotgun (WGS) entry which is preliminary data.</text>
</comment>
<evidence type="ECO:0000256" key="5">
    <source>
        <dbReference type="ARBA" id="ARBA00022691"/>
    </source>
</evidence>
<comment type="cofactor">
    <cofactor evidence="10">
        <name>FAD</name>
        <dbReference type="ChEBI" id="CHEBI:57692"/>
    </cofactor>
</comment>
<keyword evidence="15" id="KW-1185">Reference proteome</keyword>
<keyword evidence="7 10" id="KW-0274">FAD</keyword>
<comment type="similarity">
    <text evidence="10">In the C-terminal section; belongs to the DAO family.</text>
</comment>
<dbReference type="GO" id="GO:0032259">
    <property type="term" value="P:methylation"/>
    <property type="evidence" value="ECO:0007669"/>
    <property type="project" value="UniProtKB-KW"/>
</dbReference>
<feature type="region of interest" description="tRNA (mnm(5)s(2)U34)-methyltransferase" evidence="10">
    <location>
        <begin position="1"/>
        <end position="227"/>
    </location>
</feature>
<keyword evidence="3 10" id="KW-0285">Flavoprotein</keyword>
<evidence type="ECO:0000259" key="11">
    <source>
        <dbReference type="Pfam" id="PF01266"/>
    </source>
</evidence>
<dbReference type="PANTHER" id="PTHR13847:SF283">
    <property type="entry name" value="TRNA 5-METHYLAMINOMETHYL-2-THIOURIDINE BIOSYNTHESIS BIFUNCTIONAL PROTEIN MNMC"/>
    <property type="match status" value="1"/>
</dbReference>
<dbReference type="EMBL" id="NPDV01000005">
    <property type="protein sequence ID" value="PJZ53954.1"/>
    <property type="molecule type" value="Genomic_DNA"/>
</dbReference>
<dbReference type="Gene3D" id="3.50.50.60">
    <property type="entry name" value="FAD/NAD(P)-binding domain"/>
    <property type="match status" value="1"/>
</dbReference>
<keyword evidence="5 10" id="KW-0949">S-adenosyl-L-methionine</keyword>
<dbReference type="SUPFAM" id="SSF53335">
    <property type="entry name" value="S-adenosyl-L-methionine-dependent methyltransferases"/>
    <property type="match status" value="1"/>
</dbReference>
<protein>
    <recommendedName>
        <fullName evidence="10">tRNA 5-methylaminomethyl-2-thiouridine biosynthesis bifunctional protein MnmC</fullName>
        <shortName evidence="10">tRNA mnm(5)s(2)U biosynthesis bifunctional protein</shortName>
    </recommendedName>
    <domain>
        <recommendedName>
            <fullName evidence="10">tRNA (mnm(5)s(2)U34)-methyltransferase</fullName>
            <ecNumber evidence="10">2.1.1.61</ecNumber>
        </recommendedName>
    </domain>
    <domain>
        <recommendedName>
            <fullName evidence="10">FAD-dependent cmnm(5)s(2)U34 oxidoreductase</fullName>
            <ecNumber evidence="10">1.5.-.-</ecNumber>
        </recommendedName>
    </domain>
</protein>
<dbReference type="GO" id="GO:0004808">
    <property type="term" value="F:tRNA (5-methylaminomethyl-2-thiouridylate)(34)-methyltransferase activity"/>
    <property type="evidence" value="ECO:0007669"/>
    <property type="project" value="UniProtKB-EC"/>
</dbReference>
<organism evidence="13 16">
    <name type="scientific">Leptospira adleri</name>
    <dbReference type="NCBI Taxonomy" id="2023186"/>
    <lineage>
        <taxon>Bacteria</taxon>
        <taxon>Pseudomonadati</taxon>
        <taxon>Spirochaetota</taxon>
        <taxon>Spirochaetia</taxon>
        <taxon>Leptospirales</taxon>
        <taxon>Leptospiraceae</taxon>
        <taxon>Leptospira</taxon>
    </lineage>
</organism>
<dbReference type="GO" id="GO:0005737">
    <property type="term" value="C:cytoplasm"/>
    <property type="evidence" value="ECO:0007669"/>
    <property type="project" value="UniProtKB-SubCell"/>
</dbReference>
<evidence type="ECO:0000256" key="6">
    <source>
        <dbReference type="ARBA" id="ARBA00022694"/>
    </source>
</evidence>
<reference evidence="15 16" key="1">
    <citation type="submission" date="2017-07" db="EMBL/GenBank/DDBJ databases">
        <title>Leptospira spp. isolated from tropical soils.</title>
        <authorList>
            <person name="Thibeaux R."/>
            <person name="Iraola G."/>
            <person name="Ferres I."/>
            <person name="Bierque E."/>
            <person name="Girault D."/>
            <person name="Soupe-Gilbert M.-E."/>
            <person name="Picardeau M."/>
            <person name="Goarant C."/>
        </authorList>
    </citation>
    <scope>NUCLEOTIDE SEQUENCE [LARGE SCALE GENOMIC DNA]</scope>
    <source>
        <strain evidence="13 16">FH2-B-C1</strain>
        <strain evidence="14 15">FH2-B-D1</strain>
    </source>
</reference>
<keyword evidence="9 10" id="KW-0511">Multifunctional enzyme</keyword>
<dbReference type="AlphaFoldDB" id="A0A2M9YQY1"/>
<evidence type="ECO:0000256" key="4">
    <source>
        <dbReference type="ARBA" id="ARBA00022679"/>
    </source>
</evidence>
<dbReference type="EMBL" id="NPDU01000022">
    <property type="protein sequence ID" value="PJZ62042.1"/>
    <property type="molecule type" value="Genomic_DNA"/>
</dbReference>
<evidence type="ECO:0000313" key="16">
    <source>
        <dbReference type="Proteomes" id="UP000232188"/>
    </source>
</evidence>
<evidence type="ECO:0000313" key="15">
    <source>
        <dbReference type="Proteomes" id="UP000232149"/>
    </source>
</evidence>
<dbReference type="SUPFAM" id="SSF51905">
    <property type="entry name" value="FAD/NAD(P)-binding domain"/>
    <property type="match status" value="1"/>
</dbReference>
<keyword evidence="4 10" id="KW-0808">Transferase</keyword>
<comment type="similarity">
    <text evidence="10">In the N-terminal section; belongs to the methyltransferase superfamily. tRNA (mnm(5)s(2)U34)-methyltransferase family.</text>
</comment>
<dbReference type="InterPro" id="IPR023032">
    <property type="entry name" value="tRNA_MAMT_biosynth_bifunc_MnmC"/>
</dbReference>
<keyword evidence="2 10" id="KW-0489">Methyltransferase</keyword>
<evidence type="ECO:0000259" key="12">
    <source>
        <dbReference type="Pfam" id="PF05430"/>
    </source>
</evidence>
<dbReference type="NCBIfam" id="NF002481">
    <property type="entry name" value="PRK01747.1-2"/>
    <property type="match status" value="1"/>
</dbReference>
<dbReference type="InterPro" id="IPR008471">
    <property type="entry name" value="MnmC-like_methylTransf"/>
</dbReference>
<evidence type="ECO:0000256" key="10">
    <source>
        <dbReference type="HAMAP-Rule" id="MF_01102"/>
    </source>
</evidence>
<evidence type="ECO:0000256" key="2">
    <source>
        <dbReference type="ARBA" id="ARBA00022603"/>
    </source>
</evidence>
<evidence type="ECO:0000313" key="14">
    <source>
        <dbReference type="EMBL" id="PJZ62042.1"/>
    </source>
</evidence>
<dbReference type="Gene3D" id="3.40.50.150">
    <property type="entry name" value="Vaccinia Virus protein VP39"/>
    <property type="match status" value="1"/>
</dbReference>
<dbReference type="InterPro" id="IPR017610">
    <property type="entry name" value="tRNA_S-uridine_synth_MnmC_C"/>
</dbReference>
<comment type="catalytic activity">
    <reaction evidence="10">
        <text>5-aminomethyl-2-thiouridine(34) in tRNA + S-adenosyl-L-methionine = 5-methylaminomethyl-2-thiouridine(34) in tRNA + S-adenosyl-L-homocysteine + H(+)</text>
        <dbReference type="Rhea" id="RHEA:19569"/>
        <dbReference type="Rhea" id="RHEA-COMP:10195"/>
        <dbReference type="Rhea" id="RHEA-COMP:10197"/>
        <dbReference type="ChEBI" id="CHEBI:15378"/>
        <dbReference type="ChEBI" id="CHEBI:57856"/>
        <dbReference type="ChEBI" id="CHEBI:59789"/>
        <dbReference type="ChEBI" id="CHEBI:74454"/>
        <dbReference type="ChEBI" id="CHEBI:74455"/>
        <dbReference type="EC" id="2.1.1.61"/>
    </reaction>
</comment>